<protein>
    <submittedName>
        <fullName evidence="2">Uncharacterized protein</fullName>
    </submittedName>
</protein>
<reference evidence="2 3" key="1">
    <citation type="submission" date="2024-01" db="EMBL/GenBank/DDBJ databases">
        <title>A draft genome for a cacao thread blight-causing isolate of Paramarasmius palmivorus.</title>
        <authorList>
            <person name="Baruah I.K."/>
            <person name="Bukari Y."/>
            <person name="Amoako-Attah I."/>
            <person name="Meinhardt L.W."/>
            <person name="Bailey B.A."/>
            <person name="Cohen S.P."/>
        </authorList>
    </citation>
    <scope>NUCLEOTIDE SEQUENCE [LARGE SCALE GENOMIC DNA]</scope>
    <source>
        <strain evidence="2 3">GH-12</strain>
    </source>
</reference>
<comment type="caution">
    <text evidence="2">The sequence shown here is derived from an EMBL/GenBank/DDBJ whole genome shotgun (WGS) entry which is preliminary data.</text>
</comment>
<dbReference type="EMBL" id="JAYKXP010000040">
    <property type="protein sequence ID" value="KAK7039109.1"/>
    <property type="molecule type" value="Genomic_DNA"/>
</dbReference>
<evidence type="ECO:0000313" key="3">
    <source>
        <dbReference type="Proteomes" id="UP001383192"/>
    </source>
</evidence>
<feature type="compositionally biased region" description="Low complexity" evidence="1">
    <location>
        <begin position="623"/>
        <end position="634"/>
    </location>
</feature>
<keyword evidence="3" id="KW-1185">Reference proteome</keyword>
<proteinExistence type="predicted"/>
<feature type="region of interest" description="Disordered" evidence="1">
    <location>
        <begin position="609"/>
        <end position="639"/>
    </location>
</feature>
<feature type="region of interest" description="Disordered" evidence="1">
    <location>
        <begin position="264"/>
        <end position="295"/>
    </location>
</feature>
<evidence type="ECO:0000256" key="1">
    <source>
        <dbReference type="SAM" id="MobiDB-lite"/>
    </source>
</evidence>
<feature type="region of interest" description="Disordered" evidence="1">
    <location>
        <begin position="711"/>
        <end position="753"/>
    </location>
</feature>
<name>A0AAW0CJ74_9AGAR</name>
<feature type="compositionally biased region" description="Basic and acidic residues" evidence="1">
    <location>
        <begin position="609"/>
        <end position="619"/>
    </location>
</feature>
<evidence type="ECO:0000313" key="2">
    <source>
        <dbReference type="EMBL" id="KAK7039109.1"/>
    </source>
</evidence>
<feature type="compositionally biased region" description="Pro residues" evidence="1">
    <location>
        <begin position="717"/>
        <end position="726"/>
    </location>
</feature>
<accession>A0AAW0CJ74</accession>
<organism evidence="2 3">
    <name type="scientific">Paramarasmius palmivorus</name>
    <dbReference type="NCBI Taxonomy" id="297713"/>
    <lineage>
        <taxon>Eukaryota</taxon>
        <taxon>Fungi</taxon>
        <taxon>Dikarya</taxon>
        <taxon>Basidiomycota</taxon>
        <taxon>Agaricomycotina</taxon>
        <taxon>Agaricomycetes</taxon>
        <taxon>Agaricomycetidae</taxon>
        <taxon>Agaricales</taxon>
        <taxon>Marasmiineae</taxon>
        <taxon>Marasmiaceae</taxon>
        <taxon>Paramarasmius</taxon>
    </lineage>
</organism>
<gene>
    <name evidence="2" type="ORF">VNI00_010293</name>
</gene>
<dbReference type="Proteomes" id="UP001383192">
    <property type="component" value="Unassembled WGS sequence"/>
</dbReference>
<sequence length="1593" mass="178546">MNMHSASNLLNLHSVNSTDHGLPSSSQQEQGVSTVYPRILERDPDLPNLGPPIYESPSQSTFSGLYCLPTTSITPAPIVSFSDPGWHWPVDAELVERIKTLPSELLPPPITIPAPAGFSYPLAPIYSLRMQDWRFAAGCCYVTNFDPSSKANTRDQLVRTLSPHGTNPIEYNAIQQSFTMAEIEGMTPLVPGIPFGVAIDGDPSRFVTIACLQTLDSLYTVASSSTYRQIHEACDQLWQISWGLDDDGPGLALYDLGLTRNLRSGDAPPDGSPDGSFSIATTQEQGRGRGTISPAVQANSPIAKERLSKALELLNSLYHLIAPLCMSKWEWDVTQFRDIDMNVFSAGGLFPGPTSVQLNVSSSWEGGSLELSIGRKQGKWHVDKNDHWARWTLLVIFMRLPKGSDMGAFLLARAGLYARVEVNQSGEVRLFLLFKGNDLHCGTSPSVNEQARNDFLKEFFERYQKVDKVNRLAFVMYPNYEAIERTSPIVAAPPTGLGNDLLLAEGHGQRLHNFVDDGIPALGSRQSWLTRLCYEQFYRMHNTMFSMGYTTPFVTGIRTLDGDETHVMPPPFNPVSHNSWVAFMRAHYKTHHKNSWEYYIAMTKSDFRRGQKQARKDSSNARVPVNILPSSNSSLPPPPPLVSQWNATRVLRKVGLNQIQLPEGQAAKRRRLYKLDSALHPVYLASEDEDDTSSSAAPVLKPSKRRLHRRILSPEIESPPPSPVPQSPLTIPSDVDMDDEETSPARAESPFSRLSSPELQYSVSFLVSENPASGTFMVRWEGLGAEEDKEIPSEDIEYVHLFSMMSNLFTRSSPTLITEFYATRDRDQHDAALSSISQNSYSYKALQNLLTLSTLRGEVLEMQGLEGRLSKKSLLPSVYRVEELLKDCDVLRAKQTELEMSYDSPSDAITLSLLSGLEKAQEVYYETEHASLQLDAVRHAVNFMTCRSLLYVFHWHSIYGPYIAQYLFASPNETTLLRDFPSLGPLAIAIKTALQGLEGSQQKNRTISIPRDKLPPSLFGSDRNGSVSYQVSSRCGLSRPQTFHTSCIEVFIDFCSLYGLTVALRGTEQRLGRVRAKSKGKDGQKQLRKLQDSMLTRGAFLDCFLEVFDHDGLFCCSQMQHFLKAPWNLFGSKIEVHSVALRIQNDPDDAMAPFLRLLKLNPDKPGLQEEGRQLLEALTRCIVQMGTIPLPRGVKSRKATRKFLENNPYATLPHDDPSQPLVDAFPTYQMPQFGLLSIILREVFAKADSEEAYSYPLRRILDGQDPHTSTFRRGDPDHFNPIRARNGAQQLLQETMVCMAPESDGGLRSRWGLSNILLRLGTGQGNLTADFARTHLTEWFESSERCAQVFEQVEEENEHCDQPLIYFNSRCWGQPSDSLSLKPSPLRPQPMREKLSRFFSHKVQDEWATFVSEPRTYAEALQLGIDIDVDGFGKNSLTGLQLANTLCLFDLCSPPSVPEMASIVLQLDKGAIVGLQILGFDGPLTLASITQAFWCVYTFLDHYLNDQQKDMLQFGPIFVEHFLCKLGRWVRMYTLSKLEDLRKEALLNADDNGRSDGYPLPLFISDRALLEKYVQDTVAKLTDSNEDVESEDE</sequence>